<evidence type="ECO:0000313" key="2">
    <source>
        <dbReference type="EMBL" id="KGM92430.1"/>
    </source>
</evidence>
<organism evidence="2 3">
    <name type="scientific">Paracoccidioides brasiliensis (strain Pb18)</name>
    <dbReference type="NCBI Taxonomy" id="502780"/>
    <lineage>
        <taxon>Eukaryota</taxon>
        <taxon>Fungi</taxon>
        <taxon>Dikarya</taxon>
        <taxon>Ascomycota</taxon>
        <taxon>Pezizomycotina</taxon>
        <taxon>Eurotiomycetes</taxon>
        <taxon>Eurotiomycetidae</taxon>
        <taxon>Onygenales</taxon>
        <taxon>Ajellomycetaceae</taxon>
        <taxon>Paracoccidioides</taxon>
    </lineage>
</organism>
<proteinExistence type="predicted"/>
<reference evidence="2 3" key="1">
    <citation type="journal article" date="2011" name="PLoS Genet.">
        <title>Comparative genomic analysis of human fungal pathogens causing paracoccidioidomycosis.</title>
        <authorList>
            <person name="Desjardins C.A."/>
            <person name="Champion M.D."/>
            <person name="Holder J.W."/>
            <person name="Muszewska A."/>
            <person name="Goldberg J."/>
            <person name="Bailao A.M."/>
            <person name="Brigido M.M."/>
            <person name="Ferreira M.E."/>
            <person name="Garcia A.M."/>
            <person name="Grynberg M."/>
            <person name="Gujja S."/>
            <person name="Heiman D.I."/>
            <person name="Henn M.R."/>
            <person name="Kodira C.D."/>
            <person name="Leon-Narvaez H."/>
            <person name="Longo L.V."/>
            <person name="Ma L.J."/>
            <person name="Malavazi I."/>
            <person name="Matsuo A.L."/>
            <person name="Morais F.V."/>
            <person name="Pereira M."/>
            <person name="Rodriguez-Brito S."/>
            <person name="Sakthikumar S."/>
            <person name="Salem-Izacc S.M."/>
            <person name="Sykes S.M."/>
            <person name="Teixeira M.M."/>
            <person name="Vallejo M.C."/>
            <person name="Walter M.E."/>
            <person name="Yandava C."/>
            <person name="Young S."/>
            <person name="Zeng Q."/>
            <person name="Zucker J."/>
            <person name="Felipe M.S."/>
            <person name="Goldman G.H."/>
            <person name="Haas B.J."/>
            <person name="McEwen J.G."/>
            <person name="Nino-Vega G."/>
            <person name="Puccia R."/>
            <person name="San-Blas G."/>
            <person name="Soares C.M."/>
            <person name="Birren B.W."/>
            <person name="Cuomo C.A."/>
        </authorList>
    </citation>
    <scope>NUCLEOTIDE SEQUENCE [LARGE SCALE GENOMIC DNA]</scope>
    <source>
        <strain evidence="2 3">Pb18</strain>
    </source>
</reference>
<dbReference type="Proteomes" id="UP000001628">
    <property type="component" value="Unassembled WGS sequence"/>
</dbReference>
<dbReference type="KEGG" id="pbn:PADG_11246"/>
<dbReference type="VEuPathDB" id="FungiDB:PADG_11246"/>
<dbReference type="HOGENOM" id="CLU_1787405_0_0_1"/>
<dbReference type="InParanoid" id="A0A0A0HYI0"/>
<feature type="transmembrane region" description="Helical" evidence="1">
    <location>
        <begin position="55"/>
        <end position="82"/>
    </location>
</feature>
<dbReference type="PROSITE" id="PS51257">
    <property type="entry name" value="PROKAR_LIPOPROTEIN"/>
    <property type="match status" value="1"/>
</dbReference>
<evidence type="ECO:0000313" key="3">
    <source>
        <dbReference type="Proteomes" id="UP000001628"/>
    </source>
</evidence>
<keyword evidence="1" id="KW-0472">Membrane</keyword>
<sequence length="145" mass="16537">MPKLTQIENQKIERRWQYIGPATGLSCSRFSMKATGLSQWLPCSPRTETRQSRRLLLDALGLLFRLSNIFIVDLVIQIVVWLSKSIDGIYASVIHQCNMVASTEDVQCLSCEDAAFIAVQATHSIIHDNGSHQRHRRQIRDSPFR</sequence>
<keyword evidence="1" id="KW-0812">Transmembrane</keyword>
<dbReference type="AlphaFoldDB" id="A0A0A0HYI0"/>
<keyword evidence="1" id="KW-1133">Transmembrane helix</keyword>
<protein>
    <submittedName>
        <fullName evidence="2">Uncharacterized protein</fullName>
    </submittedName>
</protein>
<dbReference type="EMBL" id="KN275958">
    <property type="protein sequence ID" value="KGM92430.1"/>
    <property type="molecule type" value="Genomic_DNA"/>
</dbReference>
<keyword evidence="3" id="KW-1185">Reference proteome</keyword>
<evidence type="ECO:0000256" key="1">
    <source>
        <dbReference type="SAM" id="Phobius"/>
    </source>
</evidence>
<gene>
    <name evidence="2" type="ORF">PADG_11246</name>
</gene>
<dbReference type="RefSeq" id="XP_010757810.1">
    <property type="nucleotide sequence ID" value="XM_010759508.1"/>
</dbReference>
<accession>A0A0A0HYI0</accession>
<name>A0A0A0HYI0_PARBD</name>
<dbReference type="GeneID" id="22587143"/>